<proteinExistence type="inferred from homology"/>
<dbReference type="SMART" id="SM00470">
    <property type="entry name" value="ParB"/>
    <property type="match status" value="1"/>
</dbReference>
<feature type="compositionally biased region" description="Polar residues" evidence="2">
    <location>
        <begin position="368"/>
        <end position="380"/>
    </location>
</feature>
<comment type="caution">
    <text evidence="4">The sequence shown here is derived from an EMBL/GenBank/DDBJ whole genome shotgun (WGS) entry which is preliminary data.</text>
</comment>
<evidence type="ECO:0000313" key="4">
    <source>
        <dbReference type="EMBL" id="PSX07112.1"/>
    </source>
</evidence>
<accession>A0ABX5H192</accession>
<dbReference type="Gene3D" id="3.90.1530.30">
    <property type="match status" value="1"/>
</dbReference>
<protein>
    <submittedName>
        <fullName evidence="4">ParB/RepB/Spo0J family partition protein</fullName>
    </submittedName>
</protein>
<evidence type="ECO:0000313" key="5">
    <source>
        <dbReference type="Proteomes" id="UP000240989"/>
    </source>
</evidence>
<dbReference type="Proteomes" id="UP000240989">
    <property type="component" value="Unassembled WGS sequence"/>
</dbReference>
<dbReference type="NCBIfam" id="TIGR00180">
    <property type="entry name" value="parB_part"/>
    <property type="match status" value="1"/>
</dbReference>
<dbReference type="SUPFAM" id="SSF109709">
    <property type="entry name" value="KorB DNA-binding domain-like"/>
    <property type="match status" value="1"/>
</dbReference>
<dbReference type="InterPro" id="IPR050336">
    <property type="entry name" value="Chromosome_partition/occlusion"/>
</dbReference>
<keyword evidence="5" id="KW-1185">Reference proteome</keyword>
<dbReference type="PANTHER" id="PTHR33375:SF1">
    <property type="entry name" value="CHROMOSOME-PARTITIONING PROTEIN PARB-RELATED"/>
    <property type="match status" value="1"/>
</dbReference>
<dbReference type="SUPFAM" id="SSF110849">
    <property type="entry name" value="ParB/Sulfiredoxin"/>
    <property type="match status" value="1"/>
</dbReference>
<organism evidence="4 5">
    <name type="scientific">Photobacterium angustum</name>
    <dbReference type="NCBI Taxonomy" id="661"/>
    <lineage>
        <taxon>Bacteria</taxon>
        <taxon>Pseudomonadati</taxon>
        <taxon>Pseudomonadota</taxon>
        <taxon>Gammaproteobacteria</taxon>
        <taxon>Vibrionales</taxon>
        <taxon>Vibrionaceae</taxon>
        <taxon>Photobacterium</taxon>
    </lineage>
</organism>
<evidence type="ECO:0000256" key="2">
    <source>
        <dbReference type="SAM" id="MobiDB-lite"/>
    </source>
</evidence>
<dbReference type="Gene3D" id="1.10.10.2830">
    <property type="match status" value="1"/>
</dbReference>
<gene>
    <name evidence="4" type="ORF">C0W27_16205</name>
</gene>
<sequence>MSIEATTINSDVNAGELLFVPPSKIRPLPIGEYSGNYRKSRPSKKKDDVRESIRKNGILQSLVVRVSEECPDEFELIAGYGRLEHAVELGMVEVPILNKGIVSDQDALAMALTENVDRSELTIADEVEHAKRFLSIFNGDHKTAALRLNKSEAVYRDLLQIGRCDDQLITALSDDTHPLLKGHCSVLSQFPKEIQLKILKAIEAEPSKYTVSYVKSQSKNFELKLINAKFDQKAAGCGDCQFNSQQQFNVFSDEEEESKCSNPRCYLDNQQKWLNDVRIPDLKVEYGTVLTTEQKNVSDVKTVDEKSLGKDQVSRCADCQNCVVLVAVEPEHFGRAINNICIDLSCYSKNQKAHEDSLKPEKLDDDNQITANSDQQSEVGISQPEKPKSQNLNKAPAKASSPKLSKKLHRTYANMIQSVAVANVAKQPTFTQALIVKALSSSLRHCNRISEPVENLIKMTPEELSKLMQELLIKFAQQELDLESEAAEVSGFDANRVYRKSLEFFVPDQNERQALMIESWSPTKDILSMLTKAQISIIATESGFEYAYDSKNGEGAWAKLSKGAIGTTITTFLAFEFDWSNYAPQSYLELGVNYRKPV</sequence>
<evidence type="ECO:0000256" key="1">
    <source>
        <dbReference type="ARBA" id="ARBA00006295"/>
    </source>
</evidence>
<feature type="region of interest" description="Disordered" evidence="2">
    <location>
        <begin position="31"/>
        <end position="50"/>
    </location>
</feature>
<comment type="similarity">
    <text evidence="1">Belongs to the ParB family.</text>
</comment>
<dbReference type="RefSeq" id="WP_045152751.1">
    <property type="nucleotide sequence ID" value="NZ_JZSW01000007.1"/>
</dbReference>
<feature type="region of interest" description="Disordered" evidence="2">
    <location>
        <begin position="357"/>
        <end position="404"/>
    </location>
</feature>
<dbReference type="InterPro" id="IPR003115">
    <property type="entry name" value="ParB_N"/>
</dbReference>
<dbReference type="Pfam" id="PF02195">
    <property type="entry name" value="ParB_N"/>
    <property type="match status" value="1"/>
</dbReference>
<evidence type="ECO:0000259" key="3">
    <source>
        <dbReference type="SMART" id="SM00470"/>
    </source>
</evidence>
<name>A0ABX5H192_PHOAN</name>
<dbReference type="InterPro" id="IPR004437">
    <property type="entry name" value="ParB/RepB/Spo0J"/>
</dbReference>
<dbReference type="PANTHER" id="PTHR33375">
    <property type="entry name" value="CHROMOSOME-PARTITIONING PROTEIN PARB-RELATED"/>
    <property type="match status" value="1"/>
</dbReference>
<reference evidence="4 5" key="1">
    <citation type="submission" date="2018-01" db="EMBL/GenBank/DDBJ databases">
        <title>Whole genome sequencing of Histamine producing bacteria.</title>
        <authorList>
            <person name="Butler K."/>
        </authorList>
    </citation>
    <scope>NUCLEOTIDE SEQUENCE [LARGE SCALE GENOMIC DNA]</scope>
    <source>
        <strain evidence="4 5">A6-1</strain>
    </source>
</reference>
<feature type="compositionally biased region" description="Low complexity" evidence="2">
    <location>
        <begin position="394"/>
        <end position="403"/>
    </location>
</feature>
<feature type="domain" description="ParB-like N-terminal" evidence="3">
    <location>
        <begin position="26"/>
        <end position="116"/>
    </location>
</feature>
<dbReference type="EMBL" id="PYOU01000014">
    <property type="protein sequence ID" value="PSX07112.1"/>
    <property type="molecule type" value="Genomic_DNA"/>
</dbReference>
<dbReference type="InterPro" id="IPR036086">
    <property type="entry name" value="ParB/Sulfiredoxin_sf"/>
</dbReference>